<organism evidence="1">
    <name type="scientific">Rhizophora mucronata</name>
    <name type="common">Asiatic mangrove</name>
    <dbReference type="NCBI Taxonomy" id="61149"/>
    <lineage>
        <taxon>Eukaryota</taxon>
        <taxon>Viridiplantae</taxon>
        <taxon>Streptophyta</taxon>
        <taxon>Embryophyta</taxon>
        <taxon>Tracheophyta</taxon>
        <taxon>Spermatophyta</taxon>
        <taxon>Magnoliopsida</taxon>
        <taxon>eudicotyledons</taxon>
        <taxon>Gunneridae</taxon>
        <taxon>Pentapetalae</taxon>
        <taxon>rosids</taxon>
        <taxon>fabids</taxon>
        <taxon>Malpighiales</taxon>
        <taxon>Rhizophoraceae</taxon>
        <taxon>Rhizophora</taxon>
    </lineage>
</organism>
<accession>A0A2P2Q648</accession>
<proteinExistence type="predicted"/>
<dbReference type="AlphaFoldDB" id="A0A2P2Q648"/>
<evidence type="ECO:0000313" key="1">
    <source>
        <dbReference type="EMBL" id="MBX62451.1"/>
    </source>
</evidence>
<protein>
    <submittedName>
        <fullName evidence="1">Uncharacterized protein</fullName>
    </submittedName>
</protein>
<dbReference type="EMBL" id="GGEC01081967">
    <property type="protein sequence ID" value="MBX62451.1"/>
    <property type="molecule type" value="Transcribed_RNA"/>
</dbReference>
<reference evidence="1" key="1">
    <citation type="submission" date="2018-02" db="EMBL/GenBank/DDBJ databases">
        <title>Rhizophora mucronata_Transcriptome.</title>
        <authorList>
            <person name="Meera S.P."/>
            <person name="Sreeshan A."/>
            <person name="Augustine A."/>
        </authorList>
    </citation>
    <scope>NUCLEOTIDE SEQUENCE</scope>
    <source>
        <tissue evidence="1">Leaf</tissue>
    </source>
</reference>
<name>A0A2P2Q648_RHIMU</name>
<sequence length="23" mass="2764">MVLTYFSRFSAWLQLLLNLELCC</sequence>